<evidence type="ECO:0000259" key="4">
    <source>
        <dbReference type="Pfam" id="PF13472"/>
    </source>
</evidence>
<keyword evidence="6" id="KW-1185">Reference proteome</keyword>
<dbReference type="EMBL" id="CP008953">
    <property type="protein sequence ID" value="AIG80112.1"/>
    <property type="molecule type" value="Genomic_DNA"/>
</dbReference>
<dbReference type="eggNOG" id="COG2755">
    <property type="taxonomic scope" value="Bacteria"/>
</dbReference>
<feature type="domain" description="SGNH hydrolase-type esterase" evidence="4">
    <location>
        <begin position="61"/>
        <end position="299"/>
    </location>
</feature>
<reference evidence="5 6" key="1">
    <citation type="journal article" date="2014" name="J. Biotechnol.">
        <title>Complete genome sequence of the actinobacterium Amycolatopsis japonica MG417-CF17(T) (=DSM 44213T) producing (S,S)-N,N'-ethylenediaminedisuccinic acid.</title>
        <authorList>
            <person name="Stegmann E."/>
            <person name="Albersmeier A."/>
            <person name="Spohn M."/>
            <person name="Gert H."/>
            <person name="Weber T."/>
            <person name="Wohlleben W."/>
            <person name="Kalinowski J."/>
            <person name="Ruckert C."/>
        </authorList>
    </citation>
    <scope>NUCLEOTIDE SEQUENCE [LARGE SCALE GENOMIC DNA]</scope>
    <source>
        <strain evidence="6">MG417-CF17 (DSM 44213)</strain>
    </source>
</reference>
<dbReference type="Proteomes" id="UP000028492">
    <property type="component" value="Chromosome"/>
</dbReference>
<keyword evidence="3" id="KW-0472">Membrane</keyword>
<dbReference type="KEGG" id="aja:AJAP_36555"/>
<dbReference type="Pfam" id="PF13472">
    <property type="entry name" value="Lipase_GDSL_2"/>
    <property type="match status" value="1"/>
</dbReference>
<dbReference type="GO" id="GO:0019433">
    <property type="term" value="P:triglyceride catabolic process"/>
    <property type="evidence" value="ECO:0007669"/>
    <property type="project" value="TreeGrafter"/>
</dbReference>
<protein>
    <submittedName>
        <fullName evidence="5">Conserved putative membrane protein</fullName>
    </submittedName>
</protein>
<dbReference type="STRING" id="208439.AJAP_36555"/>
<feature type="active site" description="Nucleophile" evidence="1">
    <location>
        <position position="65"/>
    </location>
</feature>
<dbReference type="CDD" id="cd01823">
    <property type="entry name" value="SEST_like"/>
    <property type="match status" value="1"/>
</dbReference>
<dbReference type="InterPro" id="IPR013830">
    <property type="entry name" value="SGNH_hydro"/>
</dbReference>
<keyword evidence="2" id="KW-1015">Disulfide bond</keyword>
<evidence type="ECO:0000256" key="3">
    <source>
        <dbReference type="SAM" id="Phobius"/>
    </source>
</evidence>
<dbReference type="PANTHER" id="PTHR37981">
    <property type="entry name" value="LIPASE 2"/>
    <property type="match status" value="1"/>
</dbReference>
<evidence type="ECO:0000313" key="6">
    <source>
        <dbReference type="Proteomes" id="UP000028492"/>
    </source>
</evidence>
<dbReference type="HOGENOM" id="CLU_038449_4_1_11"/>
<organism evidence="5 6">
    <name type="scientific">Amycolatopsis japonica</name>
    <dbReference type="NCBI Taxonomy" id="208439"/>
    <lineage>
        <taxon>Bacteria</taxon>
        <taxon>Bacillati</taxon>
        <taxon>Actinomycetota</taxon>
        <taxon>Actinomycetes</taxon>
        <taxon>Pseudonocardiales</taxon>
        <taxon>Pseudonocardiaceae</taxon>
        <taxon>Amycolatopsis</taxon>
        <taxon>Amycolatopsis japonica group</taxon>
    </lineage>
</organism>
<dbReference type="SUPFAM" id="SSF52266">
    <property type="entry name" value="SGNH hydrolase"/>
    <property type="match status" value="1"/>
</dbReference>
<feature type="disulfide bond" evidence="2">
    <location>
        <begin position="223"/>
        <end position="272"/>
    </location>
</feature>
<feature type="disulfide bond" evidence="2">
    <location>
        <begin position="82"/>
        <end position="107"/>
    </location>
</feature>
<dbReference type="InterPro" id="IPR036514">
    <property type="entry name" value="SGNH_hydro_sf"/>
</dbReference>
<feature type="transmembrane region" description="Helical" evidence="3">
    <location>
        <begin position="21"/>
        <end position="39"/>
    </location>
</feature>
<keyword evidence="3" id="KW-1133">Transmembrane helix</keyword>
<gene>
    <name evidence="5" type="ORF">AJAP_36555</name>
</gene>
<name>A0A075V0X0_9PSEU</name>
<dbReference type="PANTHER" id="PTHR37981:SF1">
    <property type="entry name" value="SGNH HYDROLASE-TYPE ESTERASE DOMAIN-CONTAINING PROTEIN"/>
    <property type="match status" value="1"/>
</dbReference>
<sequence>MTNVTQVAYNERVTQRRTGGGCLFLVIVLSVLGIAYHLWERGTAVTPPGVTTSDGAGRYVALGDSYTASPGTGRPVGAPAGCDRSDNNYPSLLAAKLRPAEFVDVSCGGATTEHLTGEQKTRDGTNAPQLDAVDGDTTLVTVGIGGNDVGFAGFASQCATQVQTASPCKTQLTAGGRDQLAERITAAADRLGGILDQIRAKASSARIVVVGYPTVLPDDDAGCWPVLPVGAGDVAYFRDSLKRLNTALQDTAKAHEAGFADMSTASKGRDMCSAANRRWVEGPAPSVPAAPLHPNARGAAGMAEVLEKLLKLA</sequence>
<dbReference type="InterPro" id="IPR037460">
    <property type="entry name" value="SEST-like"/>
</dbReference>
<dbReference type="Gene3D" id="3.40.50.1110">
    <property type="entry name" value="SGNH hydrolase"/>
    <property type="match status" value="1"/>
</dbReference>
<dbReference type="AlphaFoldDB" id="A0A075V0X0"/>
<evidence type="ECO:0000256" key="2">
    <source>
        <dbReference type="PIRSR" id="PIRSR637460-2"/>
    </source>
</evidence>
<feature type="disulfide bond" evidence="2">
    <location>
        <begin position="158"/>
        <end position="168"/>
    </location>
</feature>
<dbReference type="GO" id="GO:0004806">
    <property type="term" value="F:triacylglycerol lipase activity"/>
    <property type="evidence" value="ECO:0007669"/>
    <property type="project" value="TreeGrafter"/>
</dbReference>
<proteinExistence type="predicted"/>
<accession>A0A075V0X0</accession>
<keyword evidence="3" id="KW-0812">Transmembrane</keyword>
<feature type="active site" evidence="1">
    <location>
        <position position="293"/>
    </location>
</feature>
<evidence type="ECO:0000256" key="1">
    <source>
        <dbReference type="PIRSR" id="PIRSR637460-1"/>
    </source>
</evidence>
<evidence type="ECO:0000313" key="5">
    <source>
        <dbReference type="EMBL" id="AIG80112.1"/>
    </source>
</evidence>